<dbReference type="PATRIC" id="fig|1703.10.peg.1176"/>
<reference evidence="9" key="2">
    <citation type="submission" date="2016-09" db="EMBL/GenBank/DDBJ databases">
        <title>Complete Genome Sequence of Brevibacterium linens SMQ-1335.</title>
        <authorList>
            <person name="de Melo A.G."/>
            <person name="Labrie S.J."/>
            <person name="Dumaresq J."/>
            <person name="Roberts R.J."/>
            <person name="Tremblay D.M."/>
            <person name="Moineau S."/>
        </authorList>
    </citation>
    <scope>NUCLEOTIDE SEQUENCE [LARGE SCALE GENOMIC DNA]</scope>
    <source>
        <strain evidence="9">SMQ-1335</strain>
    </source>
</reference>
<dbReference type="Gene3D" id="1.10.10.10">
    <property type="entry name" value="Winged helix-like DNA-binding domain superfamily/Winged helix DNA-binding domain"/>
    <property type="match status" value="1"/>
</dbReference>
<evidence type="ECO:0000256" key="1">
    <source>
        <dbReference type="SAM" id="Coils"/>
    </source>
</evidence>
<gene>
    <name evidence="7" type="ORF">BAUR9175_03816</name>
    <name evidence="2" type="ORF">BLSMQ_1145</name>
    <name evidence="6" type="ORF">CIK62_17820</name>
    <name evidence="5" type="ORF">CIK65_00965</name>
    <name evidence="3" type="ORF">CXR23_09635</name>
    <name evidence="4" type="ORF">CXR27_00850</name>
    <name evidence="8" type="ORF">EB834_20525</name>
</gene>
<keyword evidence="12" id="KW-1185">Reference proteome</keyword>
<evidence type="ECO:0000313" key="8">
    <source>
        <dbReference type="EMBL" id="TGD36160.1"/>
    </source>
</evidence>
<evidence type="ECO:0000313" key="7">
    <source>
        <dbReference type="EMBL" id="SMY02863.1"/>
    </source>
</evidence>
<organism evidence="2 9">
    <name type="scientific">Brevibacterium aurantiacum</name>
    <dbReference type="NCBI Taxonomy" id="273384"/>
    <lineage>
        <taxon>Bacteria</taxon>
        <taxon>Bacillati</taxon>
        <taxon>Actinomycetota</taxon>
        <taxon>Actinomycetes</taxon>
        <taxon>Micrococcales</taxon>
        <taxon>Brevibacteriaceae</taxon>
        <taxon>Brevibacterium</taxon>
    </lineage>
</organism>
<dbReference type="AlphaFoldDB" id="A0A1D7W1G2"/>
<evidence type="ECO:0000313" key="12">
    <source>
        <dbReference type="Proteomes" id="UP000234525"/>
    </source>
</evidence>
<dbReference type="EMBL" id="CP025334">
    <property type="protein sequence ID" value="AZT95708.1"/>
    <property type="molecule type" value="Genomic_DNA"/>
</dbReference>
<dbReference type="KEGG" id="blin:BLSMQ_1145"/>
<dbReference type="InterPro" id="IPR009057">
    <property type="entry name" value="Homeodomain-like_sf"/>
</dbReference>
<reference evidence="13 14" key="6">
    <citation type="submission" date="2017-12" db="EMBL/GenBank/DDBJ databases">
        <authorList>
            <person name="Levesque S."/>
        </authorList>
    </citation>
    <scope>NUCLEOTIDE SEQUENCE [LARGE SCALE GENOMIC DNA]</scope>
    <source>
        <strain evidence="3 14">SMQ-1417</strain>
        <strain evidence="4 13">SMQ-1420</strain>
    </source>
</reference>
<accession>A0A2H1KSS5</accession>
<dbReference type="EMBL" id="CP017150">
    <property type="protein sequence ID" value="AOP52857.1"/>
    <property type="molecule type" value="Genomic_DNA"/>
</dbReference>
<dbReference type="RefSeq" id="WP_009883477.1">
    <property type="nucleotide sequence ID" value="NZ_AAGP01000017.1"/>
</dbReference>
<dbReference type="Proteomes" id="UP000234525">
    <property type="component" value="Unassembled WGS sequence"/>
</dbReference>
<dbReference type="EMBL" id="CP025330">
    <property type="protein sequence ID" value="AZT93373.1"/>
    <property type="molecule type" value="Genomic_DNA"/>
</dbReference>
<evidence type="ECO:0000313" key="13">
    <source>
        <dbReference type="Proteomes" id="UP000282731"/>
    </source>
</evidence>
<dbReference type="GO" id="GO:0003677">
    <property type="term" value="F:DNA binding"/>
    <property type="evidence" value="ECO:0007669"/>
    <property type="project" value="InterPro"/>
</dbReference>
<dbReference type="GO" id="GO:0004803">
    <property type="term" value="F:transposase activity"/>
    <property type="evidence" value="ECO:0007669"/>
    <property type="project" value="InterPro"/>
</dbReference>
<dbReference type="GeneID" id="60906159"/>
<dbReference type="InterPro" id="IPR036388">
    <property type="entry name" value="WH-like_DNA-bd_sf"/>
</dbReference>
<dbReference type="EMBL" id="RHFF01000066">
    <property type="protein sequence ID" value="TGD36160.1"/>
    <property type="molecule type" value="Genomic_DNA"/>
</dbReference>
<dbReference type="EMBL" id="NRGO01000031">
    <property type="protein sequence ID" value="PCC48568.1"/>
    <property type="molecule type" value="Genomic_DNA"/>
</dbReference>
<dbReference type="Proteomes" id="UP000218620">
    <property type="component" value="Unassembled WGS sequence"/>
</dbReference>
<dbReference type="GO" id="GO:0006313">
    <property type="term" value="P:DNA transposition"/>
    <property type="evidence" value="ECO:0007669"/>
    <property type="project" value="InterPro"/>
</dbReference>
<evidence type="ECO:0000313" key="4">
    <source>
        <dbReference type="EMBL" id="AZT95708.1"/>
    </source>
</evidence>
<evidence type="ECO:0000313" key="3">
    <source>
        <dbReference type="EMBL" id="AZT93373.1"/>
    </source>
</evidence>
<evidence type="ECO:0000313" key="9">
    <source>
        <dbReference type="Proteomes" id="UP000094793"/>
    </source>
</evidence>
<name>A0A1D7W1G2_BREAU</name>
<evidence type="ECO:0000313" key="11">
    <source>
        <dbReference type="Proteomes" id="UP000218620"/>
    </source>
</evidence>
<accession>A0A1D7W1G2</accession>
<dbReference type="Pfam" id="PF01527">
    <property type="entry name" value="HTH_Tnp_1"/>
    <property type="match status" value="1"/>
</dbReference>
<feature type="coiled-coil region" evidence="1">
    <location>
        <begin position="63"/>
        <end position="90"/>
    </location>
</feature>
<dbReference type="EMBL" id="NRGQ01000002">
    <property type="protein sequence ID" value="PCC44766.1"/>
    <property type="molecule type" value="Genomic_DNA"/>
</dbReference>
<evidence type="ECO:0000313" key="10">
    <source>
        <dbReference type="Proteomes" id="UP000217720"/>
    </source>
</evidence>
<dbReference type="Proteomes" id="UP000283000">
    <property type="component" value="Chromosome"/>
</dbReference>
<evidence type="ECO:0000313" key="15">
    <source>
        <dbReference type="Proteomes" id="UP000297736"/>
    </source>
</evidence>
<reference evidence="10 11" key="3">
    <citation type="journal article" date="2017" name="Elife">
        <title>Extensive horizontal gene transfer in cheese-associated bacteria.</title>
        <authorList>
            <person name="Bonham K.S."/>
            <person name="Wolfe B.E."/>
            <person name="Dutton R.J."/>
        </authorList>
    </citation>
    <scope>NUCLEOTIDE SEQUENCE [LARGE SCALE GENOMIC DNA]</scope>
    <source>
        <strain evidence="6 10">900_6</strain>
        <strain evidence="5 11">962_8</strain>
    </source>
</reference>
<reference evidence="13 14" key="8">
    <citation type="submission" date="2019-01" db="EMBL/GenBank/DDBJ databases">
        <title>Comparative genomic analysis of Brevibacterium aurantiacum sheds light on its evolution and its adaptation to smear-ripened cheeses.</title>
        <authorList>
            <person name="Moineau S."/>
        </authorList>
    </citation>
    <scope>NUCLEOTIDE SEQUENCE [LARGE SCALE GENOMIC DNA]</scope>
    <source>
        <strain evidence="3 14">SMQ-1417</strain>
        <strain evidence="4 13">SMQ-1420</strain>
    </source>
</reference>
<sequence>MPVKYTDELKARAVELVIHAQADPNTANGAIARVAKELGVSKEALRVWVRKHKDSGTATPADSVDLEAENRRLRAELAESKRANEILRRASAFFAAELDRPSK</sequence>
<proteinExistence type="predicted"/>
<accession>A0A2A3ZAE7</accession>
<reference evidence="7" key="4">
    <citation type="submission" date="2017-03" db="EMBL/GenBank/DDBJ databases">
        <authorList>
            <person name="Afonso C.L."/>
            <person name="Miller P.J."/>
            <person name="Scott M.A."/>
            <person name="Spackman E."/>
            <person name="Goraichik I."/>
            <person name="Dimitrov K.M."/>
            <person name="Suarez D.L."/>
            <person name="Swayne D.E."/>
        </authorList>
    </citation>
    <scope>NUCLEOTIDE SEQUENCE [LARGE SCALE GENOMIC DNA]</scope>
    <source>
        <strain evidence="7">ATCC 9175</strain>
    </source>
</reference>
<reference evidence="2" key="1">
    <citation type="submission" date="2016-09" db="EMBL/GenBank/DDBJ databases">
        <title>Complete Genome Sequence of Brevibacterium aurantiacum SMQ-1335.</title>
        <authorList>
            <person name="de Melo A.G."/>
            <person name="Labrie S.J."/>
            <person name="Dumaresq J."/>
            <person name="Roberts R.J."/>
            <person name="Tremblay D.M."/>
            <person name="Moineau S."/>
        </authorList>
    </citation>
    <scope>NUCLEOTIDE SEQUENCE</scope>
    <source>
        <strain evidence="2">SMQ-1335</strain>
    </source>
</reference>
<dbReference type="SUPFAM" id="SSF46689">
    <property type="entry name" value="Homeodomain-like"/>
    <property type="match status" value="1"/>
</dbReference>
<keyword evidence="1" id="KW-0175">Coiled coil</keyword>
<dbReference type="Proteomes" id="UP000094793">
    <property type="component" value="Chromosome"/>
</dbReference>
<dbReference type="OrthoDB" id="4426778at2"/>
<dbReference type="eggNOG" id="COG2963">
    <property type="taxonomic scope" value="Bacteria"/>
</dbReference>
<reference evidence="12" key="5">
    <citation type="submission" date="2017-03" db="EMBL/GenBank/DDBJ databases">
        <authorList>
            <person name="Monnet C."/>
        </authorList>
    </citation>
    <scope>NUCLEOTIDE SEQUENCE [LARGE SCALE GENOMIC DNA]</scope>
    <source>
        <strain evidence="12">ATCC 9175</strain>
    </source>
</reference>
<dbReference type="InterPro" id="IPR002514">
    <property type="entry name" value="Transposase_8"/>
</dbReference>
<dbReference type="Proteomes" id="UP000217720">
    <property type="component" value="Unassembled WGS sequence"/>
</dbReference>
<dbReference type="EMBL" id="FXZB01000064">
    <property type="protein sequence ID" value="SMY02863.1"/>
    <property type="molecule type" value="Genomic_DNA"/>
</dbReference>
<protein>
    <submittedName>
        <fullName evidence="2">Mobile element protein</fullName>
    </submittedName>
    <submittedName>
        <fullName evidence="7">Transposase</fullName>
    </submittedName>
</protein>
<reference evidence="8 15" key="7">
    <citation type="submission" date="2018-10" db="EMBL/GenBank/DDBJ databases">
        <title>Brevibacterium genomes from Austrain hard cheese rinds.</title>
        <authorList>
            <person name="Anast J.M."/>
            <person name="Dzieciol M."/>
            <person name="Schultz D.L."/>
            <person name="Mann E."/>
            <person name="Wagner M."/>
            <person name="Schmitz-Esser S."/>
        </authorList>
    </citation>
    <scope>NUCLEOTIDE SEQUENCE [LARGE SCALE GENOMIC DNA]</scope>
    <source>
        <strain evidence="8 15">L261</strain>
    </source>
</reference>
<evidence type="ECO:0000313" key="5">
    <source>
        <dbReference type="EMBL" id="PCC44766.1"/>
    </source>
</evidence>
<dbReference type="Proteomes" id="UP000282731">
    <property type="component" value="Chromosome"/>
</dbReference>
<dbReference type="Proteomes" id="UP000297736">
    <property type="component" value="Unassembled WGS sequence"/>
</dbReference>
<evidence type="ECO:0000313" key="6">
    <source>
        <dbReference type="EMBL" id="PCC48568.1"/>
    </source>
</evidence>
<evidence type="ECO:0000313" key="14">
    <source>
        <dbReference type="Proteomes" id="UP000283000"/>
    </source>
</evidence>
<evidence type="ECO:0000313" key="2">
    <source>
        <dbReference type="EMBL" id="AOP52857.1"/>
    </source>
</evidence>